<organism evidence="1 2">
    <name type="scientific">Aromia moschata</name>
    <dbReference type="NCBI Taxonomy" id="1265417"/>
    <lineage>
        <taxon>Eukaryota</taxon>
        <taxon>Metazoa</taxon>
        <taxon>Ecdysozoa</taxon>
        <taxon>Arthropoda</taxon>
        <taxon>Hexapoda</taxon>
        <taxon>Insecta</taxon>
        <taxon>Pterygota</taxon>
        <taxon>Neoptera</taxon>
        <taxon>Endopterygota</taxon>
        <taxon>Coleoptera</taxon>
        <taxon>Polyphaga</taxon>
        <taxon>Cucujiformia</taxon>
        <taxon>Chrysomeloidea</taxon>
        <taxon>Cerambycidae</taxon>
        <taxon>Cerambycinae</taxon>
        <taxon>Callichromatini</taxon>
        <taxon>Aromia</taxon>
    </lineage>
</organism>
<protein>
    <submittedName>
        <fullName evidence="1">Uncharacterized protein</fullName>
    </submittedName>
</protein>
<name>A0AAV8YT66_9CUCU</name>
<sequence length="159" mass="18848">MCQKNPLRMRQQFGNPEVTRVRKCGSLRNNLAMTLIADWNFAKSWQIDAKIILIVLVLNGTVNKQNCRYWSTENPHWMMEANTQYPEKSELRIIFPDDDNPNEIDRNIWFQQDGASIFFIGRIWKIVWNLEKNKVLFKYGNKKRSQDVSSDYGKHSVTY</sequence>
<evidence type="ECO:0000313" key="2">
    <source>
        <dbReference type="Proteomes" id="UP001162162"/>
    </source>
</evidence>
<reference evidence="1" key="1">
    <citation type="journal article" date="2023" name="Insect Mol. Biol.">
        <title>Genome sequencing provides insights into the evolution of gene families encoding plant cell wall-degrading enzymes in longhorned beetles.</title>
        <authorList>
            <person name="Shin N.R."/>
            <person name="Okamura Y."/>
            <person name="Kirsch R."/>
            <person name="Pauchet Y."/>
        </authorList>
    </citation>
    <scope>NUCLEOTIDE SEQUENCE</scope>
    <source>
        <strain evidence="1">AMC_N1</strain>
    </source>
</reference>
<evidence type="ECO:0000313" key="1">
    <source>
        <dbReference type="EMBL" id="KAJ8953822.1"/>
    </source>
</evidence>
<accession>A0AAV8YT66</accession>
<gene>
    <name evidence="1" type="ORF">NQ318_006672</name>
</gene>
<dbReference type="Proteomes" id="UP001162162">
    <property type="component" value="Unassembled WGS sequence"/>
</dbReference>
<dbReference type="EMBL" id="JAPWTK010000053">
    <property type="protein sequence ID" value="KAJ8953822.1"/>
    <property type="molecule type" value="Genomic_DNA"/>
</dbReference>
<dbReference type="AlphaFoldDB" id="A0AAV8YT66"/>
<proteinExistence type="predicted"/>
<keyword evidence="2" id="KW-1185">Reference proteome</keyword>
<comment type="caution">
    <text evidence="1">The sequence shown here is derived from an EMBL/GenBank/DDBJ whole genome shotgun (WGS) entry which is preliminary data.</text>
</comment>